<dbReference type="PANTHER" id="PTHR42722:SF1">
    <property type="entry name" value="VALINE DEHYDROGENASE"/>
    <property type="match status" value="1"/>
</dbReference>
<reference evidence="6 7" key="1">
    <citation type="submission" date="2021-01" db="EMBL/GenBank/DDBJ databases">
        <title>Genomic Encyclopedia of Type Strains, Phase IV (KMG-IV): sequencing the most valuable type-strain genomes for metagenomic binning, comparative biology and taxonomic classification.</title>
        <authorList>
            <person name="Goeker M."/>
        </authorList>
    </citation>
    <scope>NUCLEOTIDE SEQUENCE [LARGE SCALE GENOMIC DNA]</scope>
    <source>
        <strain evidence="6 7">DSM 24834</strain>
    </source>
</reference>
<dbReference type="EC" id="1.4.1.20" evidence="6"/>
<protein>
    <submittedName>
        <fullName evidence="6">Phenylalanine dehydrogenase</fullName>
        <ecNumber evidence="6">1.4.1.20</ecNumber>
    </submittedName>
</protein>
<dbReference type="GO" id="GO:0050175">
    <property type="term" value="F:phenylalanine dehydrogenase activity"/>
    <property type="evidence" value="ECO:0007669"/>
    <property type="project" value="UniProtKB-EC"/>
</dbReference>
<dbReference type="PRINTS" id="PR00082">
    <property type="entry name" value="GLFDHDRGNASE"/>
</dbReference>
<keyword evidence="2 4" id="KW-0560">Oxidoreductase</keyword>
<comment type="similarity">
    <text evidence="1 4">Belongs to the Glu/Leu/Phe/Val dehydrogenases family.</text>
</comment>
<name>A0ABS2NE07_9BACI</name>
<evidence type="ECO:0000256" key="3">
    <source>
        <dbReference type="ARBA" id="ARBA00023027"/>
    </source>
</evidence>
<dbReference type="InterPro" id="IPR046346">
    <property type="entry name" value="Aminoacid_DH-like_N_sf"/>
</dbReference>
<keyword evidence="7" id="KW-1185">Reference proteome</keyword>
<dbReference type="InterPro" id="IPR006096">
    <property type="entry name" value="Glu/Leu/Phe/Val/Trp_DH_C"/>
</dbReference>
<evidence type="ECO:0000313" key="7">
    <source>
        <dbReference type="Proteomes" id="UP001646157"/>
    </source>
</evidence>
<gene>
    <name evidence="6" type="ORF">JOC86_002628</name>
</gene>
<dbReference type="InterPro" id="IPR036291">
    <property type="entry name" value="NAD(P)-bd_dom_sf"/>
</dbReference>
<accession>A0ABS2NE07</accession>
<dbReference type="SUPFAM" id="SSF53223">
    <property type="entry name" value="Aminoacid dehydrogenase-like, N-terminal domain"/>
    <property type="match status" value="1"/>
</dbReference>
<dbReference type="SUPFAM" id="SSF51735">
    <property type="entry name" value="NAD(P)-binding Rossmann-fold domains"/>
    <property type="match status" value="1"/>
</dbReference>
<dbReference type="InterPro" id="IPR016211">
    <property type="entry name" value="Glu/Phe/Leu/Val/Trp_DH_bac/arc"/>
</dbReference>
<dbReference type="SMART" id="SM00839">
    <property type="entry name" value="ELFV_dehydrog"/>
    <property type="match status" value="1"/>
</dbReference>
<comment type="caution">
    <text evidence="6">The sequence shown here is derived from an EMBL/GenBank/DDBJ whole genome shotgun (WGS) entry which is preliminary data.</text>
</comment>
<dbReference type="EMBL" id="JAFBDZ010000002">
    <property type="protein sequence ID" value="MBM7586086.1"/>
    <property type="molecule type" value="Genomic_DNA"/>
</dbReference>
<dbReference type="PIRSF" id="PIRSF000188">
    <property type="entry name" value="Phe_leu_dh"/>
    <property type="match status" value="1"/>
</dbReference>
<dbReference type="Proteomes" id="UP001646157">
    <property type="component" value="Unassembled WGS sequence"/>
</dbReference>
<evidence type="ECO:0000256" key="2">
    <source>
        <dbReference type="ARBA" id="ARBA00023002"/>
    </source>
</evidence>
<dbReference type="Gene3D" id="3.40.50.10860">
    <property type="entry name" value="Leucine Dehydrogenase, chain A, domain 1"/>
    <property type="match status" value="1"/>
</dbReference>
<dbReference type="InterPro" id="IPR006097">
    <property type="entry name" value="Glu/Leu/Phe/Val/Trp_DH_dimer"/>
</dbReference>
<proteinExistence type="inferred from homology"/>
<dbReference type="Pfam" id="PF00208">
    <property type="entry name" value="ELFV_dehydrog"/>
    <property type="match status" value="2"/>
</dbReference>
<dbReference type="CDD" id="cd01075">
    <property type="entry name" value="NAD_bind_Leu_Phe_Val_DH"/>
    <property type="match status" value="1"/>
</dbReference>
<evidence type="ECO:0000313" key="6">
    <source>
        <dbReference type="EMBL" id="MBM7586086.1"/>
    </source>
</evidence>
<evidence type="ECO:0000256" key="4">
    <source>
        <dbReference type="RuleBase" id="RU004417"/>
    </source>
</evidence>
<dbReference type="InterPro" id="IPR006095">
    <property type="entry name" value="Glu/Leu/Phe/Val/Trp_DH"/>
</dbReference>
<organism evidence="6 7">
    <name type="scientific">Rossellomorea pakistanensis</name>
    <dbReference type="NCBI Taxonomy" id="992288"/>
    <lineage>
        <taxon>Bacteria</taxon>
        <taxon>Bacillati</taxon>
        <taxon>Bacillota</taxon>
        <taxon>Bacilli</taxon>
        <taxon>Bacillales</taxon>
        <taxon>Bacillaceae</taxon>
        <taxon>Rossellomorea</taxon>
    </lineage>
</organism>
<evidence type="ECO:0000256" key="1">
    <source>
        <dbReference type="ARBA" id="ARBA00006382"/>
    </source>
</evidence>
<evidence type="ECO:0000259" key="5">
    <source>
        <dbReference type="SMART" id="SM00839"/>
    </source>
</evidence>
<sequence length="382" mass="41721">MTLTLPTENPNIQSTGSFDMFTKIQDHEQVVFCNDPETGLKAIIAIHDTTLGPALGGTRMRPYHTFEDALEDALRLSKGMTYKNAAADNDFGGGKGVIIGDPMKDKTPELFRAYGQFIDSLKGRFYTGTDMGTVLDDFVHAHKETNCIAGLPEEYGGGGETSIPTALGILYSIQAVANTLWGHENLTGKRFAIQGLGKVGYKVAEHLLEHGADLYVTDVSEEAIQALVEKAGGKAKAVKNDEIYGVDADVFVPCAIGGIINDQTIDQLKVKGIAGAANNQLLHENHAKILKDKGILYAPDYIVNSGGVIQVADELYGPNKSRVLSKTKTIYRSILEVLKQSETENITTLEAANLVCEKRLNVRKQRASFFSPNKRPKWEVRY</sequence>
<dbReference type="Gene3D" id="3.40.50.720">
    <property type="entry name" value="NAD(P)-binding Rossmann-like Domain"/>
    <property type="match status" value="1"/>
</dbReference>
<feature type="domain" description="Glutamate/phenylalanine/leucine/valine/L-tryptophan dehydrogenase C-terminal" evidence="5">
    <location>
        <begin position="162"/>
        <end position="368"/>
    </location>
</feature>
<dbReference type="RefSeq" id="WP_205173139.1">
    <property type="nucleotide sequence ID" value="NZ_JAFBDZ010000002.1"/>
</dbReference>
<keyword evidence="3" id="KW-0520">NAD</keyword>
<dbReference type="PANTHER" id="PTHR42722">
    <property type="entry name" value="LEUCINE DEHYDROGENASE"/>
    <property type="match status" value="1"/>
</dbReference>
<dbReference type="Pfam" id="PF02812">
    <property type="entry name" value="ELFV_dehydrog_N"/>
    <property type="match status" value="1"/>
</dbReference>